<dbReference type="AlphaFoldDB" id="A0AAD5RBF5"/>
<evidence type="ECO:0000313" key="2">
    <source>
        <dbReference type="Proteomes" id="UP001196413"/>
    </source>
</evidence>
<reference evidence="1" key="1">
    <citation type="submission" date="2021-06" db="EMBL/GenBank/DDBJ databases">
        <title>Parelaphostrongylus tenuis whole genome reference sequence.</title>
        <authorList>
            <person name="Garwood T.J."/>
            <person name="Larsen P.A."/>
            <person name="Fountain-Jones N.M."/>
            <person name="Garbe J.R."/>
            <person name="Macchietto M.G."/>
            <person name="Kania S.A."/>
            <person name="Gerhold R.W."/>
            <person name="Richards J.E."/>
            <person name="Wolf T.M."/>
        </authorList>
    </citation>
    <scope>NUCLEOTIDE SEQUENCE</scope>
    <source>
        <strain evidence="1">MNPRO001-30</strain>
        <tissue evidence="1">Meninges</tissue>
    </source>
</reference>
<name>A0AAD5RBF5_PARTN</name>
<proteinExistence type="predicted"/>
<dbReference type="Proteomes" id="UP001196413">
    <property type="component" value="Unassembled WGS sequence"/>
</dbReference>
<dbReference type="EMBL" id="JAHQIW010007219">
    <property type="protein sequence ID" value="KAJ1373035.1"/>
    <property type="molecule type" value="Genomic_DNA"/>
</dbReference>
<organism evidence="1 2">
    <name type="scientific">Parelaphostrongylus tenuis</name>
    <name type="common">Meningeal worm</name>
    <dbReference type="NCBI Taxonomy" id="148309"/>
    <lineage>
        <taxon>Eukaryota</taxon>
        <taxon>Metazoa</taxon>
        <taxon>Ecdysozoa</taxon>
        <taxon>Nematoda</taxon>
        <taxon>Chromadorea</taxon>
        <taxon>Rhabditida</taxon>
        <taxon>Rhabditina</taxon>
        <taxon>Rhabditomorpha</taxon>
        <taxon>Strongyloidea</taxon>
        <taxon>Metastrongylidae</taxon>
        <taxon>Parelaphostrongylus</taxon>
    </lineage>
</organism>
<comment type="caution">
    <text evidence="1">The sequence shown here is derived from an EMBL/GenBank/DDBJ whole genome shotgun (WGS) entry which is preliminary data.</text>
</comment>
<evidence type="ECO:0000313" key="1">
    <source>
        <dbReference type="EMBL" id="KAJ1373035.1"/>
    </source>
</evidence>
<keyword evidence="2" id="KW-1185">Reference proteome</keyword>
<accession>A0AAD5RBF5</accession>
<sequence length="161" mass="18000">MRNIAGGEFSFGESRFPIERPENFGHEVAMPLQADKTLIITSFHSVSKGSPVTDWSIQSEGLSDISMAKSMNSTTHCYGLSTMHFSATECDDVIEIPRGYNTATVTASEMSSTARPSFTVEDEERAKEYEEALRLLLDFRMKSERARNLTSVRFDTDIPKS</sequence>
<gene>
    <name evidence="1" type="ORF">KIN20_035361</name>
</gene>
<protein>
    <submittedName>
        <fullName evidence="1">Uncharacterized protein</fullName>
    </submittedName>
</protein>